<sequence length="414" mass="46250">MSVPEHLPLQHRKTLCGRVRIFEAMRPWQRGVSFSNGAHAFANLRMDLAEKVTYESPKHQDTSLDAFIHGLIPMLQPKVRAVAGDMPNGDYLDQIEAAVNGKLAEISCRDCSGSDTICTGYCPVDDEIVVHGGACLHPFKEQFDFIREAVLDKYKELCPGADVLDDVSVVLSTELLTAKAPFRFCENANAAARYRDSSEQRITEVRLLLDPGLIDAASFLAVPYLFFHELVCHAWQGADADLATSRNDIASTRADDSFAEGWMDAVAWHLFESTVQRYAASIPYLQDDHREWGFEVHRERRVPQIGQIPEQSPAAHNSQARTREMIRLGVSAAQMFFRFLRDHETGFVAEEAWLKISFALNLRGGIVQKRQEFVTAVYSALVGGHTATAKVMLTLVRKYLLTNDIGAFLDGFLG</sequence>
<evidence type="ECO:0000313" key="1">
    <source>
        <dbReference type="EMBL" id="QDU42888.1"/>
    </source>
</evidence>
<dbReference type="EMBL" id="CP036276">
    <property type="protein sequence ID" value="QDU42888.1"/>
    <property type="molecule type" value="Genomic_DNA"/>
</dbReference>
<keyword evidence="2" id="KW-1185">Reference proteome</keyword>
<name>A0A517ZK90_9PLAN</name>
<evidence type="ECO:0000313" key="2">
    <source>
        <dbReference type="Proteomes" id="UP000319383"/>
    </source>
</evidence>
<gene>
    <name evidence="1" type="ORF">Mal52_13570</name>
</gene>
<proteinExistence type="predicted"/>
<organism evidence="1 2">
    <name type="scientific">Symmachiella dynata</name>
    <dbReference type="NCBI Taxonomy" id="2527995"/>
    <lineage>
        <taxon>Bacteria</taxon>
        <taxon>Pseudomonadati</taxon>
        <taxon>Planctomycetota</taxon>
        <taxon>Planctomycetia</taxon>
        <taxon>Planctomycetales</taxon>
        <taxon>Planctomycetaceae</taxon>
        <taxon>Symmachiella</taxon>
    </lineage>
</organism>
<dbReference type="Proteomes" id="UP000319383">
    <property type="component" value="Chromosome"/>
</dbReference>
<reference evidence="1 2" key="1">
    <citation type="submission" date="2019-02" db="EMBL/GenBank/DDBJ databases">
        <title>Deep-cultivation of Planctomycetes and their phenomic and genomic characterization uncovers novel biology.</title>
        <authorList>
            <person name="Wiegand S."/>
            <person name="Jogler M."/>
            <person name="Boedeker C."/>
            <person name="Pinto D."/>
            <person name="Vollmers J."/>
            <person name="Rivas-Marin E."/>
            <person name="Kohn T."/>
            <person name="Peeters S.H."/>
            <person name="Heuer A."/>
            <person name="Rast P."/>
            <person name="Oberbeckmann S."/>
            <person name="Bunk B."/>
            <person name="Jeske O."/>
            <person name="Meyerdierks A."/>
            <person name="Storesund J.E."/>
            <person name="Kallscheuer N."/>
            <person name="Luecker S."/>
            <person name="Lage O.M."/>
            <person name="Pohl T."/>
            <person name="Merkel B.J."/>
            <person name="Hornburger P."/>
            <person name="Mueller R.-W."/>
            <person name="Bruemmer F."/>
            <person name="Labrenz M."/>
            <person name="Spormann A.M."/>
            <person name="Op den Camp H."/>
            <person name="Overmann J."/>
            <person name="Amann R."/>
            <person name="Jetten M.S.M."/>
            <person name="Mascher T."/>
            <person name="Medema M.H."/>
            <person name="Devos D.P."/>
            <person name="Kaster A.-K."/>
            <person name="Ovreas L."/>
            <person name="Rohde M."/>
            <person name="Galperin M.Y."/>
            <person name="Jogler C."/>
        </authorList>
    </citation>
    <scope>NUCLEOTIDE SEQUENCE [LARGE SCALE GENOMIC DNA]</scope>
    <source>
        <strain evidence="1 2">Mal52</strain>
    </source>
</reference>
<dbReference type="RefSeq" id="WP_145374889.1">
    <property type="nucleotide sequence ID" value="NZ_CP036276.1"/>
</dbReference>
<dbReference type="KEGG" id="sdyn:Mal52_13570"/>
<protein>
    <submittedName>
        <fullName evidence="1">Uncharacterized protein</fullName>
    </submittedName>
</protein>
<accession>A0A517ZK90</accession>
<dbReference type="AlphaFoldDB" id="A0A517ZK90"/>